<dbReference type="EMBL" id="KZ559188">
    <property type="protein sequence ID" value="PLB34014.1"/>
    <property type="molecule type" value="Genomic_DNA"/>
</dbReference>
<dbReference type="GeneID" id="36527177"/>
<evidence type="ECO:0000313" key="2">
    <source>
        <dbReference type="EMBL" id="PLB34014.1"/>
    </source>
</evidence>
<organism evidence="2 3">
    <name type="scientific">Aspergillus candidus</name>
    <dbReference type="NCBI Taxonomy" id="41067"/>
    <lineage>
        <taxon>Eukaryota</taxon>
        <taxon>Fungi</taxon>
        <taxon>Dikarya</taxon>
        <taxon>Ascomycota</taxon>
        <taxon>Pezizomycotina</taxon>
        <taxon>Eurotiomycetes</taxon>
        <taxon>Eurotiomycetidae</taxon>
        <taxon>Eurotiales</taxon>
        <taxon>Aspergillaceae</taxon>
        <taxon>Aspergillus</taxon>
        <taxon>Aspergillus subgen. Circumdati</taxon>
    </lineage>
</organism>
<keyword evidence="1" id="KW-0812">Transmembrane</keyword>
<evidence type="ECO:0000256" key="1">
    <source>
        <dbReference type="SAM" id="Phobius"/>
    </source>
</evidence>
<name>A0A2I2F068_ASPCN</name>
<dbReference type="Proteomes" id="UP000234585">
    <property type="component" value="Unassembled WGS sequence"/>
</dbReference>
<proteinExistence type="predicted"/>
<evidence type="ECO:0000313" key="3">
    <source>
        <dbReference type="Proteomes" id="UP000234585"/>
    </source>
</evidence>
<keyword evidence="1" id="KW-1133">Transmembrane helix</keyword>
<dbReference type="AlphaFoldDB" id="A0A2I2F068"/>
<keyword evidence="1" id="KW-0472">Membrane</keyword>
<accession>A0A2I2F068</accession>
<reference evidence="2 3" key="1">
    <citation type="submission" date="2017-12" db="EMBL/GenBank/DDBJ databases">
        <authorList>
            <consortium name="DOE Joint Genome Institute"/>
            <person name="Haridas S."/>
            <person name="Kjaerbolling I."/>
            <person name="Vesth T.C."/>
            <person name="Frisvad J.C."/>
            <person name="Nybo J.L."/>
            <person name="Theobald S."/>
            <person name="Kuo A."/>
            <person name="Bowyer P."/>
            <person name="Matsuda Y."/>
            <person name="Mondo S."/>
            <person name="Lyhne E.K."/>
            <person name="Kogle M.E."/>
            <person name="Clum A."/>
            <person name="Lipzen A."/>
            <person name="Salamov A."/>
            <person name="Ngan C.Y."/>
            <person name="Daum C."/>
            <person name="Chiniquy J."/>
            <person name="Barry K."/>
            <person name="LaButti K."/>
            <person name="Simmons B.A."/>
            <person name="Magnuson J.K."/>
            <person name="Mortensen U.H."/>
            <person name="Larsen T.O."/>
            <person name="Grigoriev I.V."/>
            <person name="Baker S.E."/>
            <person name="Andersen M.R."/>
            <person name="Nordberg H.P."/>
            <person name="Cantor M.N."/>
            <person name="Hua S.X."/>
        </authorList>
    </citation>
    <scope>NUCLEOTIDE SEQUENCE [LARGE SCALE GENOMIC DNA]</scope>
    <source>
        <strain evidence="2 3">CBS 102.13</strain>
    </source>
</reference>
<protein>
    <submittedName>
        <fullName evidence="2">Uncharacterized protein</fullName>
    </submittedName>
</protein>
<gene>
    <name evidence="2" type="ORF">BDW47DRAFT_84580</name>
</gene>
<keyword evidence="3" id="KW-1185">Reference proteome</keyword>
<dbReference type="RefSeq" id="XP_024668026.1">
    <property type="nucleotide sequence ID" value="XM_024820017.1"/>
</dbReference>
<feature type="transmembrane region" description="Helical" evidence="1">
    <location>
        <begin position="20"/>
        <end position="38"/>
    </location>
</feature>
<sequence length="127" mass="14989">MRWVFFQDRDWISAPFRSQGWFVIRIIFFSMFMVLFFSRASLTAKWIKVIVMLEQGLAPVRNGFSRPTTGHQFFVILPRAEGTLVAGVMGSAQHNTMHRVPHRFRLLLFEQTHDLTKAYQCFEVQLY</sequence>